<evidence type="ECO:0000313" key="2">
    <source>
        <dbReference type="Proteomes" id="UP001628156"/>
    </source>
</evidence>
<proteinExistence type="predicted"/>
<comment type="caution">
    <text evidence="1">The sequence shown here is derived from an EMBL/GenBank/DDBJ whole genome shotgun (WGS) entry which is preliminary data.</text>
</comment>
<dbReference type="Proteomes" id="UP001628156">
    <property type="component" value="Unassembled WGS sequence"/>
</dbReference>
<sequence>MKIEKLKYDKIIPVLLSTNELINNSSVKLIKELKIDIDIEKEVKNLVIQNMMDVMEHCFYNN</sequence>
<accession>A0ABQ0DVU0</accession>
<dbReference type="EMBL" id="BAAFRS010000315">
    <property type="protein sequence ID" value="GAB1226978.1"/>
    <property type="molecule type" value="Genomic_DNA"/>
</dbReference>
<gene>
    <name evidence="1" type="ORF">ENUP19_0315G0015</name>
</gene>
<name>A0ABQ0DVU0_9EUKA</name>
<evidence type="ECO:0000313" key="1">
    <source>
        <dbReference type="EMBL" id="GAB1226978.1"/>
    </source>
</evidence>
<reference evidence="1 2" key="1">
    <citation type="journal article" date="2019" name="PLoS Negl. Trop. Dis.">
        <title>Whole genome sequencing of Entamoeba nuttalli reveals mammalian host-related molecular signatures and a novel octapeptide-repeat surface protein.</title>
        <authorList>
            <person name="Tanaka M."/>
            <person name="Makiuchi T."/>
            <person name="Komiyama T."/>
            <person name="Shiina T."/>
            <person name="Osaki K."/>
            <person name="Tachibana H."/>
        </authorList>
    </citation>
    <scope>NUCLEOTIDE SEQUENCE [LARGE SCALE GENOMIC DNA]</scope>
    <source>
        <strain evidence="1 2">P19-061405</strain>
    </source>
</reference>
<keyword evidence="2" id="KW-1185">Reference proteome</keyword>
<protein>
    <submittedName>
        <fullName evidence="1">Uncharacterized protein</fullName>
    </submittedName>
</protein>
<organism evidence="1 2">
    <name type="scientific">Entamoeba nuttalli</name>
    <dbReference type="NCBI Taxonomy" id="412467"/>
    <lineage>
        <taxon>Eukaryota</taxon>
        <taxon>Amoebozoa</taxon>
        <taxon>Evosea</taxon>
        <taxon>Archamoebae</taxon>
        <taxon>Mastigamoebida</taxon>
        <taxon>Entamoebidae</taxon>
        <taxon>Entamoeba</taxon>
    </lineage>
</organism>